<dbReference type="AlphaFoldDB" id="A0AAP0RGZ6"/>
<evidence type="ECO:0000313" key="3">
    <source>
        <dbReference type="Proteomes" id="UP001415857"/>
    </source>
</evidence>
<organism evidence="2 3">
    <name type="scientific">Liquidambar formosana</name>
    <name type="common">Formosan gum</name>
    <dbReference type="NCBI Taxonomy" id="63359"/>
    <lineage>
        <taxon>Eukaryota</taxon>
        <taxon>Viridiplantae</taxon>
        <taxon>Streptophyta</taxon>
        <taxon>Embryophyta</taxon>
        <taxon>Tracheophyta</taxon>
        <taxon>Spermatophyta</taxon>
        <taxon>Magnoliopsida</taxon>
        <taxon>eudicotyledons</taxon>
        <taxon>Gunneridae</taxon>
        <taxon>Pentapetalae</taxon>
        <taxon>Saxifragales</taxon>
        <taxon>Altingiaceae</taxon>
        <taxon>Liquidambar</taxon>
    </lineage>
</organism>
<reference evidence="2 3" key="1">
    <citation type="journal article" date="2024" name="Plant J.">
        <title>Genome sequences and population genomics reveal climatic adaptation and genomic divergence between two closely related sweetgum species.</title>
        <authorList>
            <person name="Xu W.Q."/>
            <person name="Ren C.Q."/>
            <person name="Zhang X.Y."/>
            <person name="Comes H.P."/>
            <person name="Liu X.H."/>
            <person name="Li Y.G."/>
            <person name="Kettle C.J."/>
            <person name="Jalonen R."/>
            <person name="Gaisberger H."/>
            <person name="Ma Y.Z."/>
            <person name="Qiu Y.X."/>
        </authorList>
    </citation>
    <scope>NUCLEOTIDE SEQUENCE [LARGE SCALE GENOMIC DNA]</scope>
    <source>
        <strain evidence="2">Hangzhou</strain>
    </source>
</reference>
<comment type="caution">
    <text evidence="2">The sequence shown here is derived from an EMBL/GenBank/DDBJ whole genome shotgun (WGS) entry which is preliminary data.</text>
</comment>
<evidence type="ECO:0000313" key="2">
    <source>
        <dbReference type="EMBL" id="KAK9277759.1"/>
    </source>
</evidence>
<feature type="compositionally biased region" description="Polar residues" evidence="1">
    <location>
        <begin position="23"/>
        <end position="35"/>
    </location>
</feature>
<feature type="region of interest" description="Disordered" evidence="1">
    <location>
        <begin position="19"/>
        <end position="49"/>
    </location>
</feature>
<proteinExistence type="predicted"/>
<keyword evidence="3" id="KW-1185">Reference proteome</keyword>
<gene>
    <name evidence="2" type="ORF">L1049_007306</name>
</gene>
<accession>A0AAP0RGZ6</accession>
<dbReference type="EMBL" id="JBBPBK010000010">
    <property type="protein sequence ID" value="KAK9277759.1"/>
    <property type="molecule type" value="Genomic_DNA"/>
</dbReference>
<evidence type="ECO:0000256" key="1">
    <source>
        <dbReference type="SAM" id="MobiDB-lite"/>
    </source>
</evidence>
<dbReference type="Proteomes" id="UP001415857">
    <property type="component" value="Unassembled WGS sequence"/>
</dbReference>
<name>A0AAP0RGZ6_LIQFO</name>
<sequence>MGYTMWVALPTLMKVGSIPGTVPTLTPKKQGTNDSGEGRPITNEKTDPVFAFNKPPPLLPVIGPLVVLLLLETWSSRDSNDD</sequence>
<protein>
    <submittedName>
        <fullName evidence="2">Uncharacterized protein</fullName>
    </submittedName>
</protein>